<proteinExistence type="predicted"/>
<dbReference type="GeneID" id="127751684"/>
<keyword evidence="2" id="KW-1185">Reference proteome</keyword>
<evidence type="ECO:0000313" key="2">
    <source>
        <dbReference type="Proteomes" id="UP000504606"/>
    </source>
</evidence>
<name>A0A9C6X9N8_FRAOC</name>
<dbReference type="RefSeq" id="XP_052131599.1">
    <property type="nucleotide sequence ID" value="XM_052275639.1"/>
</dbReference>
<evidence type="ECO:0000313" key="3">
    <source>
        <dbReference type="RefSeq" id="XP_052131599.1"/>
    </source>
</evidence>
<dbReference type="KEGG" id="foc:127751684"/>
<evidence type="ECO:0000313" key="6">
    <source>
        <dbReference type="RefSeq" id="XP_052131602.1"/>
    </source>
</evidence>
<feature type="region of interest" description="Disordered" evidence="1">
    <location>
        <begin position="33"/>
        <end position="76"/>
    </location>
</feature>
<evidence type="ECO:0000313" key="5">
    <source>
        <dbReference type="RefSeq" id="XP_052131601.1"/>
    </source>
</evidence>
<dbReference type="AlphaFoldDB" id="A0A9C6X9N8"/>
<dbReference type="RefSeq" id="XP_052131602.1">
    <property type="nucleotide sequence ID" value="XM_052275642.1"/>
</dbReference>
<protein>
    <submittedName>
        <fullName evidence="3">Uncharacterized protein LOC127751684 isoform X1</fullName>
    </submittedName>
    <submittedName>
        <fullName evidence="4">Uncharacterized protein LOC127751684 isoform X2</fullName>
    </submittedName>
    <submittedName>
        <fullName evidence="5">Uncharacterized protein LOC127751684 isoform X3</fullName>
    </submittedName>
    <submittedName>
        <fullName evidence="6">Uncharacterized protein LOC127751684 isoform X4</fullName>
    </submittedName>
</protein>
<evidence type="ECO:0000313" key="4">
    <source>
        <dbReference type="RefSeq" id="XP_052131600.1"/>
    </source>
</evidence>
<feature type="compositionally biased region" description="Acidic residues" evidence="1">
    <location>
        <begin position="254"/>
        <end position="263"/>
    </location>
</feature>
<dbReference type="RefSeq" id="XP_052131601.1">
    <property type="nucleotide sequence ID" value="XM_052275641.1"/>
</dbReference>
<dbReference type="RefSeq" id="XP_052131600.1">
    <property type="nucleotide sequence ID" value="XM_052275640.1"/>
</dbReference>
<dbReference type="Proteomes" id="UP000504606">
    <property type="component" value="Unplaced"/>
</dbReference>
<evidence type="ECO:0000256" key="1">
    <source>
        <dbReference type="SAM" id="MobiDB-lite"/>
    </source>
</evidence>
<sequence>MDGNLDQHSFDVIANASGIDANIACNLVQSGKEAHKLADQEKPTGEPSGRISKSPKVQKQGKAVRSKPKKSVEASLNNQLLQENSIQLEEVKGMLRRIMNKLFPEEAAIRQPSGLPKLPISNYEHLKQLEDYLSNAENFGIMVNYLFCKVKHTHTEQACAKAALNALFKPSLCCAISWKGTHGTKYAIYGTQCVELIQCVATKLWDSATDLCALNGAIKRFFIVSLQKKTSSSLAEHDESSEDSANSASSGTEVESEPDEDSD</sequence>
<gene>
    <name evidence="3 4 5 6" type="primary">LOC127751684</name>
</gene>
<feature type="compositionally biased region" description="Basic and acidic residues" evidence="1">
    <location>
        <begin position="33"/>
        <end position="44"/>
    </location>
</feature>
<accession>A0A9C6X9N8</accession>
<organism evidence="2 6">
    <name type="scientific">Frankliniella occidentalis</name>
    <name type="common">Western flower thrips</name>
    <name type="synonym">Euthrips occidentalis</name>
    <dbReference type="NCBI Taxonomy" id="133901"/>
    <lineage>
        <taxon>Eukaryota</taxon>
        <taxon>Metazoa</taxon>
        <taxon>Ecdysozoa</taxon>
        <taxon>Arthropoda</taxon>
        <taxon>Hexapoda</taxon>
        <taxon>Insecta</taxon>
        <taxon>Pterygota</taxon>
        <taxon>Neoptera</taxon>
        <taxon>Paraneoptera</taxon>
        <taxon>Thysanoptera</taxon>
        <taxon>Terebrantia</taxon>
        <taxon>Thripoidea</taxon>
        <taxon>Thripidae</taxon>
        <taxon>Frankliniella</taxon>
    </lineage>
</organism>
<reference evidence="3 4" key="1">
    <citation type="submission" date="2025-04" db="UniProtKB">
        <authorList>
            <consortium name="RefSeq"/>
        </authorList>
    </citation>
    <scope>IDENTIFICATION</scope>
    <source>
        <tissue evidence="3 4">Whole organism</tissue>
    </source>
</reference>
<feature type="region of interest" description="Disordered" evidence="1">
    <location>
        <begin position="233"/>
        <end position="263"/>
    </location>
</feature>